<dbReference type="PANTHER" id="PTHR48081:SF31">
    <property type="entry name" value="STERYL ACETYL HYDROLASE MUG81-RELATED"/>
    <property type="match status" value="1"/>
</dbReference>
<dbReference type="InterPro" id="IPR029058">
    <property type="entry name" value="AB_hydrolase_fold"/>
</dbReference>
<sequence>MAESPSNASIGRAPPQFVHQDVNKLGIASALLKAIAAATGRAFVSPFKGTNGASTYYKDVAAALFRTHLGNLNLAQDRYVSSTTSTPVYNQHCIAHKITPSTITLPSGTQAHWLGSKDAPKVLVYLHGGGFVLPCMSAHIVWLDDLQKSLGPSVSVLLLAYNLAPESPYPTQLRQTVELIRHLTEAEGRSPADLIVGGDSAGGNLALALLSHLAHPHPDIAELKLPVKIHGALLISPWCSLTQHSTPAHVRNAERDMFDSRSLSRWAAAYLNSTSPFAGDAYSEPVLASSEWWEPVVHVVEEVLIWGGGNEILIDGIEAFARKFSVGFRRRGGHVNFVVSEGAMHEEMIFERIVGYKGDSGTGSQKLIEEWVKAKL</sequence>
<dbReference type="PANTHER" id="PTHR48081">
    <property type="entry name" value="AB HYDROLASE SUPERFAMILY PROTEIN C4A8.06C"/>
    <property type="match status" value="1"/>
</dbReference>
<keyword evidence="4" id="KW-1185">Reference proteome</keyword>
<dbReference type="STRING" id="105696.A0A1Y2LN84"/>
<gene>
    <name evidence="3" type="ORF">B5807_10666</name>
</gene>
<dbReference type="SUPFAM" id="SSF53474">
    <property type="entry name" value="alpha/beta-Hydrolases"/>
    <property type="match status" value="1"/>
</dbReference>
<feature type="domain" description="Alpha/beta hydrolase fold-3" evidence="2">
    <location>
        <begin position="123"/>
        <end position="346"/>
    </location>
</feature>
<reference evidence="3 4" key="1">
    <citation type="journal article" date="2017" name="Genome Announc.">
        <title>Genome sequence of the saprophytic ascomycete Epicoccum nigrum ICMP 19927 strain isolated from New Zealand.</title>
        <authorList>
            <person name="Fokin M."/>
            <person name="Fleetwood D."/>
            <person name="Weir B.S."/>
            <person name="Villas-Boas S.G."/>
        </authorList>
    </citation>
    <scope>NUCLEOTIDE SEQUENCE [LARGE SCALE GENOMIC DNA]</scope>
    <source>
        <strain evidence="3 4">ICMP 19927</strain>
    </source>
</reference>
<evidence type="ECO:0000313" key="4">
    <source>
        <dbReference type="Proteomes" id="UP000193240"/>
    </source>
</evidence>
<dbReference type="GO" id="GO:0016787">
    <property type="term" value="F:hydrolase activity"/>
    <property type="evidence" value="ECO:0007669"/>
    <property type="project" value="UniProtKB-KW"/>
</dbReference>
<keyword evidence="1" id="KW-0378">Hydrolase</keyword>
<proteinExistence type="predicted"/>
<dbReference type="EMBL" id="KZ107856">
    <property type="protein sequence ID" value="OSS44647.1"/>
    <property type="molecule type" value="Genomic_DNA"/>
</dbReference>
<accession>A0A1Y2LN84</accession>
<dbReference type="Pfam" id="PF07859">
    <property type="entry name" value="Abhydrolase_3"/>
    <property type="match status" value="1"/>
</dbReference>
<evidence type="ECO:0000256" key="1">
    <source>
        <dbReference type="ARBA" id="ARBA00022801"/>
    </source>
</evidence>
<name>A0A1Y2LN84_EPING</name>
<dbReference type="InParanoid" id="A0A1Y2LN84"/>
<dbReference type="InterPro" id="IPR013094">
    <property type="entry name" value="AB_hydrolase_3"/>
</dbReference>
<dbReference type="Gene3D" id="3.40.50.1820">
    <property type="entry name" value="alpha/beta hydrolase"/>
    <property type="match status" value="1"/>
</dbReference>
<evidence type="ECO:0000313" key="3">
    <source>
        <dbReference type="EMBL" id="OSS44647.1"/>
    </source>
</evidence>
<dbReference type="AlphaFoldDB" id="A0A1Y2LN84"/>
<protein>
    <recommendedName>
        <fullName evidence="2">Alpha/beta hydrolase fold-3 domain-containing protein</fullName>
    </recommendedName>
</protein>
<dbReference type="OMA" id="SPWCSLT"/>
<dbReference type="Proteomes" id="UP000193240">
    <property type="component" value="Unassembled WGS sequence"/>
</dbReference>
<evidence type="ECO:0000259" key="2">
    <source>
        <dbReference type="Pfam" id="PF07859"/>
    </source>
</evidence>
<dbReference type="InterPro" id="IPR050300">
    <property type="entry name" value="GDXG_lipolytic_enzyme"/>
</dbReference>
<organism evidence="3 4">
    <name type="scientific">Epicoccum nigrum</name>
    <name type="common">Soil fungus</name>
    <name type="synonym">Epicoccum purpurascens</name>
    <dbReference type="NCBI Taxonomy" id="105696"/>
    <lineage>
        <taxon>Eukaryota</taxon>
        <taxon>Fungi</taxon>
        <taxon>Dikarya</taxon>
        <taxon>Ascomycota</taxon>
        <taxon>Pezizomycotina</taxon>
        <taxon>Dothideomycetes</taxon>
        <taxon>Pleosporomycetidae</taxon>
        <taxon>Pleosporales</taxon>
        <taxon>Pleosporineae</taxon>
        <taxon>Didymellaceae</taxon>
        <taxon>Epicoccum</taxon>
    </lineage>
</organism>